<feature type="domain" description="Post-SET" evidence="9">
    <location>
        <begin position="353"/>
        <end position="369"/>
    </location>
</feature>
<dbReference type="GO" id="GO:0000775">
    <property type="term" value="C:chromosome, centromeric region"/>
    <property type="evidence" value="ECO:0007669"/>
    <property type="project" value="UniProtKB-SubCell"/>
</dbReference>
<dbReference type="STRING" id="981085.W9RXT6"/>
<dbReference type="Proteomes" id="UP000030645">
    <property type="component" value="Unassembled WGS sequence"/>
</dbReference>
<protein>
    <submittedName>
        <fullName evidence="11">Histone-lysine N-methyltransferase, H3 lysine-9 specific SUVH5</fullName>
    </submittedName>
</protein>
<dbReference type="Pfam" id="PF02182">
    <property type="entry name" value="SAD_SRA"/>
    <property type="match status" value="1"/>
</dbReference>
<accession>W9RXT6</accession>
<dbReference type="Gene3D" id="2.30.280.10">
    <property type="entry name" value="SRA-YDG"/>
    <property type="match status" value="1"/>
</dbReference>
<dbReference type="SMART" id="SM00317">
    <property type="entry name" value="SET"/>
    <property type="match status" value="1"/>
</dbReference>
<evidence type="ECO:0000259" key="10">
    <source>
        <dbReference type="PROSITE" id="PS51015"/>
    </source>
</evidence>
<feature type="domain" description="YDG" evidence="10">
    <location>
        <begin position="8"/>
        <end position="156"/>
    </location>
</feature>
<dbReference type="EMBL" id="KE345347">
    <property type="protein sequence ID" value="EXC02084.1"/>
    <property type="molecule type" value="Genomic_DNA"/>
</dbReference>
<dbReference type="InterPro" id="IPR007728">
    <property type="entry name" value="Pre-SET_dom"/>
</dbReference>
<evidence type="ECO:0000256" key="4">
    <source>
        <dbReference type="ARBA" id="ARBA00022679"/>
    </source>
</evidence>
<evidence type="ECO:0000259" key="8">
    <source>
        <dbReference type="PROSITE" id="PS50280"/>
    </source>
</evidence>
<keyword evidence="3 11" id="KW-0489">Methyltransferase</keyword>
<evidence type="ECO:0000256" key="5">
    <source>
        <dbReference type="ARBA" id="ARBA00022691"/>
    </source>
</evidence>
<keyword evidence="12" id="KW-1185">Reference proteome</keyword>
<dbReference type="AlphaFoldDB" id="W9RXT6"/>
<feature type="domain" description="SET" evidence="8">
    <location>
        <begin position="112"/>
        <end position="340"/>
    </location>
</feature>
<dbReference type="PROSITE" id="PS50280">
    <property type="entry name" value="SET"/>
    <property type="match status" value="1"/>
</dbReference>
<sequence length="369" mass="41041">MNAHKILGAVPGVEVGDEFQYRVELHIIGLHRPIQGGIDSVRVGKKILATSIVESGGYADDLDYLDVLIYTGQGGNVMNSSKEPVNQKLERGNLALKNSMYEKNPVWVIRGCELSDGKSEGKSSRTYVYDGLYLVEKFWQDVGPHGKLVFKFQLERVPGQPELAWKKVATVLLNAQLLQNARVVKNGGEIPFNHNGAIIEVKPLVYECGPSCRCPPSCPNRVSQHGSFICEYLGEFLSAKEAEARTANGEYLFNIGNNYNDNTLGKGLSTLMPRSVEDGEGFTIDAAEYGNVGRFINHSCTPNLYAQNVLYDHEDKRIPHIMLFAAENIRPLEELTFHYNYVADQVRDSNGNIKKSCFCGSHECTGRLY</sequence>
<dbReference type="PROSITE" id="PS51015">
    <property type="entry name" value="YDG"/>
    <property type="match status" value="1"/>
</dbReference>
<dbReference type="InterPro" id="IPR001214">
    <property type="entry name" value="SET_dom"/>
</dbReference>
<dbReference type="InterPro" id="IPR046341">
    <property type="entry name" value="SET_dom_sf"/>
</dbReference>
<name>W9RXT6_9ROSA</name>
<evidence type="ECO:0000256" key="2">
    <source>
        <dbReference type="ARBA" id="ARBA00022454"/>
    </source>
</evidence>
<evidence type="ECO:0000259" key="9">
    <source>
        <dbReference type="PROSITE" id="PS50868"/>
    </source>
</evidence>
<comment type="subcellular location">
    <subcellularLocation>
        <location evidence="1">Chromosome</location>
        <location evidence="1">Centromere</location>
    </subcellularLocation>
    <subcellularLocation>
        <location evidence="7">Nucleus</location>
    </subcellularLocation>
</comment>
<dbReference type="InterPro" id="IPR051357">
    <property type="entry name" value="H3K9_HMTase_SUVAR3-9"/>
</dbReference>
<evidence type="ECO:0000256" key="7">
    <source>
        <dbReference type="PROSITE-ProRule" id="PRU00358"/>
    </source>
</evidence>
<dbReference type="SMART" id="SM00466">
    <property type="entry name" value="SRA"/>
    <property type="match status" value="1"/>
</dbReference>
<dbReference type="GO" id="GO:0003690">
    <property type="term" value="F:double-stranded DNA binding"/>
    <property type="evidence" value="ECO:0007669"/>
    <property type="project" value="TreeGrafter"/>
</dbReference>
<keyword evidence="4 11" id="KW-0808">Transferase</keyword>
<dbReference type="Pfam" id="PF05033">
    <property type="entry name" value="Pre-SET"/>
    <property type="match status" value="1"/>
</dbReference>
<evidence type="ECO:0000256" key="1">
    <source>
        <dbReference type="ARBA" id="ARBA00004584"/>
    </source>
</evidence>
<evidence type="ECO:0000256" key="6">
    <source>
        <dbReference type="ARBA" id="ARBA00023242"/>
    </source>
</evidence>
<organism evidence="11 12">
    <name type="scientific">Morus notabilis</name>
    <dbReference type="NCBI Taxonomy" id="981085"/>
    <lineage>
        <taxon>Eukaryota</taxon>
        <taxon>Viridiplantae</taxon>
        <taxon>Streptophyta</taxon>
        <taxon>Embryophyta</taxon>
        <taxon>Tracheophyta</taxon>
        <taxon>Spermatophyta</taxon>
        <taxon>Magnoliopsida</taxon>
        <taxon>eudicotyledons</taxon>
        <taxon>Gunneridae</taxon>
        <taxon>Pentapetalae</taxon>
        <taxon>rosids</taxon>
        <taxon>fabids</taxon>
        <taxon>Rosales</taxon>
        <taxon>Moraceae</taxon>
        <taxon>Moreae</taxon>
        <taxon>Morus</taxon>
    </lineage>
</organism>
<evidence type="ECO:0000256" key="3">
    <source>
        <dbReference type="ARBA" id="ARBA00022603"/>
    </source>
</evidence>
<dbReference type="SUPFAM" id="SSF88697">
    <property type="entry name" value="PUA domain-like"/>
    <property type="match status" value="1"/>
</dbReference>
<reference evidence="12" key="1">
    <citation type="submission" date="2013-01" db="EMBL/GenBank/DDBJ databases">
        <title>Draft Genome Sequence of a Mulberry Tree, Morus notabilis C.K. Schneid.</title>
        <authorList>
            <person name="He N."/>
            <person name="Zhao S."/>
        </authorList>
    </citation>
    <scope>NUCLEOTIDE SEQUENCE</scope>
</reference>
<dbReference type="GO" id="GO:0008270">
    <property type="term" value="F:zinc ion binding"/>
    <property type="evidence" value="ECO:0007669"/>
    <property type="project" value="InterPro"/>
</dbReference>
<dbReference type="PROSITE" id="PS50868">
    <property type="entry name" value="POST_SET"/>
    <property type="match status" value="1"/>
</dbReference>
<dbReference type="InterPro" id="IPR003616">
    <property type="entry name" value="Post-SET_dom"/>
</dbReference>
<dbReference type="Pfam" id="PF00856">
    <property type="entry name" value="SET"/>
    <property type="match status" value="1"/>
</dbReference>
<evidence type="ECO:0000313" key="11">
    <source>
        <dbReference type="EMBL" id="EXC02084.1"/>
    </source>
</evidence>
<dbReference type="InterPro" id="IPR003105">
    <property type="entry name" value="SRA_YDG"/>
</dbReference>
<keyword evidence="5" id="KW-0949">S-adenosyl-L-methionine</keyword>
<gene>
    <name evidence="11" type="ORF">L484_024049</name>
</gene>
<dbReference type="GO" id="GO:0005634">
    <property type="term" value="C:nucleus"/>
    <property type="evidence" value="ECO:0007669"/>
    <property type="project" value="UniProtKB-SubCell"/>
</dbReference>
<dbReference type="SUPFAM" id="SSF82199">
    <property type="entry name" value="SET domain"/>
    <property type="match status" value="1"/>
</dbReference>
<proteinExistence type="predicted"/>
<dbReference type="eggNOG" id="KOG1082">
    <property type="taxonomic scope" value="Eukaryota"/>
</dbReference>
<dbReference type="GO" id="GO:0032259">
    <property type="term" value="P:methylation"/>
    <property type="evidence" value="ECO:0007669"/>
    <property type="project" value="UniProtKB-KW"/>
</dbReference>
<dbReference type="PANTHER" id="PTHR45660">
    <property type="entry name" value="HISTONE-LYSINE N-METHYLTRANSFERASE SETMAR"/>
    <property type="match status" value="1"/>
</dbReference>
<dbReference type="GO" id="GO:0042054">
    <property type="term" value="F:histone methyltransferase activity"/>
    <property type="evidence" value="ECO:0007669"/>
    <property type="project" value="InterPro"/>
</dbReference>
<keyword evidence="6 7" id="KW-0539">Nucleus</keyword>
<dbReference type="InterPro" id="IPR015947">
    <property type="entry name" value="PUA-like_sf"/>
</dbReference>
<dbReference type="PANTHER" id="PTHR45660:SF46">
    <property type="entry name" value="HISTONE-LYSINE N-METHYLTRANSFERASE, H3 LYSINE-9 SPECIFIC SUVH6"/>
    <property type="match status" value="1"/>
</dbReference>
<dbReference type="InterPro" id="IPR036987">
    <property type="entry name" value="SRA-YDG_sf"/>
</dbReference>
<evidence type="ECO:0000313" key="12">
    <source>
        <dbReference type="Proteomes" id="UP000030645"/>
    </source>
</evidence>
<dbReference type="Gene3D" id="2.170.270.10">
    <property type="entry name" value="SET domain"/>
    <property type="match status" value="2"/>
</dbReference>
<keyword evidence="2" id="KW-0158">Chromosome</keyword>